<dbReference type="VEuPathDB" id="FungiDB:CC77DRAFT_918214"/>
<comment type="caution">
    <text evidence="2">The sequence shown here is derived from an EMBL/GenBank/DDBJ whole genome shotgun (WGS) entry which is preliminary data.</text>
</comment>
<dbReference type="AlphaFoldDB" id="A0A4V1WTF6"/>
<proteinExistence type="predicted"/>
<dbReference type="InterPro" id="IPR010730">
    <property type="entry name" value="HET"/>
</dbReference>
<dbReference type="EMBL" id="PDXD01000001">
    <property type="protein sequence ID" value="RYN84212.1"/>
    <property type="molecule type" value="Genomic_DNA"/>
</dbReference>
<dbReference type="Proteomes" id="UP000291422">
    <property type="component" value="Unassembled WGS sequence"/>
</dbReference>
<accession>A0A4V1WTF6</accession>
<evidence type="ECO:0000313" key="3">
    <source>
        <dbReference type="Proteomes" id="UP000291422"/>
    </source>
</evidence>
<sequence>MANHNQRGFVALPPPIHELKPFTYAPLDRLKASLRLIRILEAKSLEGYIQCEIRHATIEASYICLSYVWGEEGPGHTIILDKQPFCIRSNLYGFLVTARRKRRLLENWLWVDALSIDQTNVEERNHQVQQMGKIYSRAREVLSWLGDSSGTAAYLDRIEQGYINGGARTRWDFDIPGTVEYYQGLELIQSDYWKRAWITQEVSLARQVTLCAGLAEMTFEVFPYTFFNDMPPNRMLEDWAMGERSGLQGRSLIYLIHRFKSKESNERRDCIYSLLALCGEGFDLQVDYNSSETTITRKVLECCKQSFCLCAIKVVAYTLDVKYGHFWSSRTQLLDLGSEPFAYITLPVIRSDPPSWSHWYQLSKAPYSEPDRCGQHSGLAWIQFSREEEMAVFIGPQGDTVVIIFPEKICPKSAIALFEIKMSEGVFHSSLIMCDVHGRQRTKHLVNGISLRLDPRPLHEVCQIFFSFDFMLAFDGLSFDSPCDRVKLQGTADVSRLRDPSLRLCS</sequence>
<reference evidence="3" key="1">
    <citation type="journal article" date="2019" name="bioRxiv">
        <title>Genomics, evolutionary history and diagnostics of the Alternaria alternata species group including apple and Asian pear pathotypes.</title>
        <authorList>
            <person name="Armitage A.D."/>
            <person name="Cockerton H.M."/>
            <person name="Sreenivasaprasad S."/>
            <person name="Woodhall J.W."/>
            <person name="Lane C.R."/>
            <person name="Harrison R.J."/>
            <person name="Clarkson J.P."/>
        </authorList>
    </citation>
    <scope>NUCLEOTIDE SEQUENCE [LARGE SCALE GENOMIC DNA]</scope>
    <source>
        <strain evidence="3">FERA 1177</strain>
    </source>
</reference>
<feature type="domain" description="Heterokaryon incompatibility" evidence="1">
    <location>
        <begin position="62"/>
        <end position="201"/>
    </location>
</feature>
<evidence type="ECO:0000259" key="1">
    <source>
        <dbReference type="Pfam" id="PF06985"/>
    </source>
</evidence>
<dbReference type="Pfam" id="PF06985">
    <property type="entry name" value="HET"/>
    <property type="match status" value="1"/>
</dbReference>
<gene>
    <name evidence="2" type="ORF">AA0117_g1527</name>
</gene>
<protein>
    <recommendedName>
        <fullName evidence="1">Heterokaryon incompatibility domain-containing protein</fullName>
    </recommendedName>
</protein>
<dbReference type="VEuPathDB" id="FungiDB:CC77DRAFT_547145"/>
<dbReference type="PANTHER" id="PTHR24148:SF73">
    <property type="entry name" value="HET DOMAIN PROTEIN (AFU_ORTHOLOGUE AFUA_8G01020)"/>
    <property type="match status" value="1"/>
</dbReference>
<dbReference type="PANTHER" id="PTHR24148">
    <property type="entry name" value="ANKYRIN REPEAT DOMAIN-CONTAINING PROTEIN 39 HOMOLOG-RELATED"/>
    <property type="match status" value="1"/>
</dbReference>
<evidence type="ECO:0000313" key="2">
    <source>
        <dbReference type="EMBL" id="RYN84212.1"/>
    </source>
</evidence>
<name>A0A4V1WTF6_ALTAL</name>
<dbReference type="InterPro" id="IPR052895">
    <property type="entry name" value="HetReg/Transcr_Mod"/>
</dbReference>
<organism evidence="2 3">
    <name type="scientific">Alternaria alternata</name>
    <name type="common">Alternaria rot fungus</name>
    <name type="synonym">Torula alternata</name>
    <dbReference type="NCBI Taxonomy" id="5599"/>
    <lineage>
        <taxon>Eukaryota</taxon>
        <taxon>Fungi</taxon>
        <taxon>Dikarya</taxon>
        <taxon>Ascomycota</taxon>
        <taxon>Pezizomycotina</taxon>
        <taxon>Dothideomycetes</taxon>
        <taxon>Pleosporomycetidae</taxon>
        <taxon>Pleosporales</taxon>
        <taxon>Pleosporineae</taxon>
        <taxon>Pleosporaceae</taxon>
        <taxon>Alternaria</taxon>
        <taxon>Alternaria sect. Alternaria</taxon>
        <taxon>Alternaria alternata complex</taxon>
    </lineage>
</organism>